<dbReference type="Gene3D" id="3.30.70.360">
    <property type="match status" value="1"/>
</dbReference>
<dbReference type="RefSeq" id="WP_221318978.1">
    <property type="nucleotide sequence ID" value="NZ_BAAAKM010000052.1"/>
</dbReference>
<comment type="caution">
    <text evidence="7">The sequence shown here is derived from an EMBL/GenBank/DDBJ whole genome shotgun (WGS) entry which is preliminary data.</text>
</comment>
<dbReference type="Gene3D" id="3.40.630.10">
    <property type="entry name" value="Zn peptidases"/>
    <property type="match status" value="1"/>
</dbReference>
<evidence type="ECO:0000313" key="7">
    <source>
        <dbReference type="EMBL" id="MBB5494919.1"/>
    </source>
</evidence>
<name>A0A840WD41_9ACTN</name>
<comment type="cofactor">
    <cofactor evidence="1">
        <name>Zn(2+)</name>
        <dbReference type="ChEBI" id="CHEBI:29105"/>
    </cofactor>
</comment>
<accession>A0A840WD41</accession>
<evidence type="ECO:0000256" key="2">
    <source>
        <dbReference type="ARBA" id="ARBA00022723"/>
    </source>
</evidence>
<keyword evidence="7" id="KW-0121">Carboxypeptidase</keyword>
<dbReference type="Proteomes" id="UP000579647">
    <property type="component" value="Unassembled WGS sequence"/>
</dbReference>
<dbReference type="InterPro" id="IPR002933">
    <property type="entry name" value="Peptidase_M20"/>
</dbReference>
<feature type="active site" evidence="5">
    <location>
        <position position="90"/>
    </location>
</feature>
<keyword evidence="2" id="KW-0479">Metal-binding</keyword>
<dbReference type="InterPro" id="IPR036264">
    <property type="entry name" value="Bact_exopeptidase_dim_dom"/>
</dbReference>
<evidence type="ECO:0000256" key="1">
    <source>
        <dbReference type="ARBA" id="ARBA00001947"/>
    </source>
</evidence>
<sequence>MRHLLEGAERLYPQYLERLAELVSIDSGSLDARGVDAVGDRICAYLSAAGLGVERHRVAHPDGTRLGDAVVGRLTGRGSGPRILLVGHMDTVFERGTAADRPFSVREGRWARGPGVCDDKGGLLAGITALAQLAPDWDGGEVTLYCGPDEEIGSLGSRPLLSALAAEADAALCLECARANGDIVCGRKGVADVEILFRGRAAHAGIDRDLGANAALAAALATVELEALNGRWPDAGLNVGVLRAGERPNVVAGQARLVLDVRAEHNATFDAVLAAVHRIVEGPLVDGVSAAAEVIAPSPPWRTGPGQGWVRDEALLLARELGIALRAASTGGSADANLVAEHGIPVLDGLGPVGGGDHGTDEWLDLHSVVPRVALLVGLIRKVSEALADRGVLAREAG</sequence>
<dbReference type="SUPFAM" id="SSF53187">
    <property type="entry name" value="Zn-dependent exopeptidases"/>
    <property type="match status" value="1"/>
</dbReference>
<gene>
    <name evidence="7" type="ORF">HNR07_006056</name>
</gene>
<evidence type="ECO:0000256" key="4">
    <source>
        <dbReference type="ARBA" id="ARBA00022833"/>
    </source>
</evidence>
<dbReference type="PANTHER" id="PTHR43808:SF9">
    <property type="entry name" value="BLL0789 PROTEIN"/>
    <property type="match status" value="1"/>
</dbReference>
<dbReference type="Pfam" id="PF07687">
    <property type="entry name" value="M20_dimer"/>
    <property type="match status" value="1"/>
</dbReference>
<protein>
    <submittedName>
        <fullName evidence="7">Glutamate carboxypeptidase</fullName>
        <ecNumber evidence="7">3.4.17.11</ecNumber>
    </submittedName>
</protein>
<dbReference type="InterPro" id="IPR050072">
    <property type="entry name" value="Peptidase_M20A"/>
</dbReference>
<keyword evidence="3 7" id="KW-0378">Hydrolase</keyword>
<dbReference type="EC" id="3.4.17.11" evidence="7"/>
<dbReference type="PIRSF" id="PIRSF037238">
    <property type="entry name" value="Carboxypeptidase_G2"/>
    <property type="match status" value="1"/>
</dbReference>
<dbReference type="InterPro" id="IPR017150">
    <property type="entry name" value="Pept_M20_glutamate_carboxypep"/>
</dbReference>
<dbReference type="GO" id="GO:0046872">
    <property type="term" value="F:metal ion binding"/>
    <property type="evidence" value="ECO:0007669"/>
    <property type="project" value="UniProtKB-KW"/>
</dbReference>
<dbReference type="AlphaFoldDB" id="A0A840WD41"/>
<reference evidence="7 8" key="1">
    <citation type="submission" date="2020-08" db="EMBL/GenBank/DDBJ databases">
        <title>Sequencing the genomes of 1000 actinobacteria strains.</title>
        <authorList>
            <person name="Klenk H.-P."/>
        </authorList>
    </citation>
    <scope>NUCLEOTIDE SEQUENCE [LARGE SCALE GENOMIC DNA]</scope>
    <source>
        <strain evidence="7 8">DSM 44598</strain>
    </source>
</reference>
<evidence type="ECO:0000256" key="5">
    <source>
        <dbReference type="PIRSR" id="PIRSR037238-1"/>
    </source>
</evidence>
<dbReference type="GO" id="GO:0004180">
    <property type="term" value="F:carboxypeptidase activity"/>
    <property type="evidence" value="ECO:0007669"/>
    <property type="project" value="UniProtKB-KW"/>
</dbReference>
<evidence type="ECO:0000259" key="6">
    <source>
        <dbReference type="Pfam" id="PF07687"/>
    </source>
</evidence>
<organism evidence="7 8">
    <name type="scientific">Nocardiopsis metallicus</name>
    <dbReference type="NCBI Taxonomy" id="179819"/>
    <lineage>
        <taxon>Bacteria</taxon>
        <taxon>Bacillati</taxon>
        <taxon>Actinomycetota</taxon>
        <taxon>Actinomycetes</taxon>
        <taxon>Streptosporangiales</taxon>
        <taxon>Nocardiopsidaceae</taxon>
        <taxon>Nocardiopsis</taxon>
    </lineage>
</organism>
<proteinExistence type="predicted"/>
<dbReference type="InterPro" id="IPR001261">
    <property type="entry name" value="ArgE/DapE_CS"/>
</dbReference>
<evidence type="ECO:0000256" key="3">
    <source>
        <dbReference type="ARBA" id="ARBA00022801"/>
    </source>
</evidence>
<keyword evidence="8" id="KW-1185">Reference proteome</keyword>
<dbReference type="PROSITE" id="PS00758">
    <property type="entry name" value="ARGE_DAPE_CPG2_1"/>
    <property type="match status" value="1"/>
</dbReference>
<keyword evidence="4" id="KW-0862">Zinc</keyword>
<dbReference type="EMBL" id="JACHDO010000001">
    <property type="protein sequence ID" value="MBB5494919.1"/>
    <property type="molecule type" value="Genomic_DNA"/>
</dbReference>
<dbReference type="Pfam" id="PF01546">
    <property type="entry name" value="Peptidase_M20"/>
    <property type="match status" value="1"/>
</dbReference>
<dbReference type="InterPro" id="IPR011650">
    <property type="entry name" value="Peptidase_M20_dimer"/>
</dbReference>
<feature type="active site" description="Proton acceptor" evidence="5">
    <location>
        <position position="150"/>
    </location>
</feature>
<dbReference type="PANTHER" id="PTHR43808">
    <property type="entry name" value="ACETYLORNITHINE DEACETYLASE"/>
    <property type="match status" value="1"/>
</dbReference>
<feature type="domain" description="Peptidase M20 dimerisation" evidence="6">
    <location>
        <begin position="186"/>
        <end position="284"/>
    </location>
</feature>
<keyword evidence="7" id="KW-0645">Protease</keyword>
<dbReference type="SUPFAM" id="SSF55031">
    <property type="entry name" value="Bacterial exopeptidase dimerisation domain"/>
    <property type="match status" value="1"/>
</dbReference>
<evidence type="ECO:0000313" key="8">
    <source>
        <dbReference type="Proteomes" id="UP000579647"/>
    </source>
</evidence>